<gene>
    <name evidence="3" type="ORF">ACFFLS_03850</name>
</gene>
<dbReference type="SUPFAM" id="SSF52172">
    <property type="entry name" value="CheY-like"/>
    <property type="match status" value="1"/>
</dbReference>
<dbReference type="Proteomes" id="UP001589734">
    <property type="component" value="Unassembled WGS sequence"/>
</dbReference>
<protein>
    <submittedName>
        <fullName evidence="3">Response regulator</fullName>
    </submittedName>
</protein>
<keyword evidence="4" id="KW-1185">Reference proteome</keyword>
<dbReference type="EMBL" id="JBHLYW010000004">
    <property type="protein sequence ID" value="MFC0076155.1"/>
    <property type="molecule type" value="Genomic_DNA"/>
</dbReference>
<feature type="domain" description="Response regulatory" evidence="2">
    <location>
        <begin position="11"/>
        <end position="133"/>
    </location>
</feature>
<name>A0ABV6BL41_9FLAO</name>
<dbReference type="PANTHER" id="PTHR44520">
    <property type="entry name" value="RESPONSE REGULATOR RCP1-RELATED"/>
    <property type="match status" value="1"/>
</dbReference>
<organism evidence="3 4">
    <name type="scientific">Flavobacterium procerum</name>
    <dbReference type="NCBI Taxonomy" id="1455569"/>
    <lineage>
        <taxon>Bacteria</taxon>
        <taxon>Pseudomonadati</taxon>
        <taxon>Bacteroidota</taxon>
        <taxon>Flavobacteriia</taxon>
        <taxon>Flavobacteriales</taxon>
        <taxon>Flavobacteriaceae</taxon>
        <taxon>Flavobacterium</taxon>
    </lineage>
</organism>
<sequence length="150" mass="17203">MSLENNSTQRRIYLADDDMDDRALFAEALSQVDPYAILTEAEDGIFLMDLLNNPNSRRPDIVFLDINMPRCNGMQCLEMIRGEDSIFKELPVIILSTSSDPSAVQKAFDLGASFYVVKPATYNEIKYFIDALIKFDWFSHMPKFADFRLL</sequence>
<evidence type="ECO:0000313" key="4">
    <source>
        <dbReference type="Proteomes" id="UP001589734"/>
    </source>
</evidence>
<dbReference type="InterPro" id="IPR001789">
    <property type="entry name" value="Sig_transdc_resp-reg_receiver"/>
</dbReference>
<feature type="modified residue" description="4-aspartylphosphate" evidence="1">
    <location>
        <position position="65"/>
    </location>
</feature>
<dbReference type="RefSeq" id="WP_379685368.1">
    <property type="nucleotide sequence ID" value="NZ_JBHLYW010000004.1"/>
</dbReference>
<evidence type="ECO:0000259" key="2">
    <source>
        <dbReference type="PROSITE" id="PS50110"/>
    </source>
</evidence>
<accession>A0ABV6BL41</accession>
<comment type="caution">
    <text evidence="3">The sequence shown here is derived from an EMBL/GenBank/DDBJ whole genome shotgun (WGS) entry which is preliminary data.</text>
</comment>
<evidence type="ECO:0000256" key="1">
    <source>
        <dbReference type="PROSITE-ProRule" id="PRU00169"/>
    </source>
</evidence>
<dbReference type="Pfam" id="PF00072">
    <property type="entry name" value="Response_reg"/>
    <property type="match status" value="1"/>
</dbReference>
<dbReference type="PANTHER" id="PTHR44520:SF2">
    <property type="entry name" value="RESPONSE REGULATOR RCP1"/>
    <property type="match status" value="1"/>
</dbReference>
<evidence type="ECO:0000313" key="3">
    <source>
        <dbReference type="EMBL" id="MFC0076155.1"/>
    </source>
</evidence>
<dbReference type="Gene3D" id="3.40.50.2300">
    <property type="match status" value="1"/>
</dbReference>
<reference evidence="3 4" key="1">
    <citation type="submission" date="2024-09" db="EMBL/GenBank/DDBJ databases">
        <authorList>
            <person name="Sun Q."/>
            <person name="Mori K."/>
        </authorList>
    </citation>
    <scope>NUCLEOTIDE SEQUENCE [LARGE SCALE GENOMIC DNA]</scope>
    <source>
        <strain evidence="3 4">CGMCC 1.12926</strain>
    </source>
</reference>
<keyword evidence="1" id="KW-0597">Phosphoprotein</keyword>
<dbReference type="InterPro" id="IPR052893">
    <property type="entry name" value="TCS_response_regulator"/>
</dbReference>
<dbReference type="SMART" id="SM00448">
    <property type="entry name" value="REC"/>
    <property type="match status" value="1"/>
</dbReference>
<dbReference type="InterPro" id="IPR011006">
    <property type="entry name" value="CheY-like_superfamily"/>
</dbReference>
<dbReference type="PROSITE" id="PS50110">
    <property type="entry name" value="RESPONSE_REGULATORY"/>
    <property type="match status" value="1"/>
</dbReference>
<proteinExistence type="predicted"/>